<organism evidence="1 2">
    <name type="scientific">Candidatus Synechococcus spongiarum 15L</name>
    <dbReference type="NCBI Taxonomy" id="1608419"/>
    <lineage>
        <taxon>Bacteria</taxon>
        <taxon>Bacillati</taxon>
        <taxon>Cyanobacteriota</taxon>
        <taxon>Cyanophyceae</taxon>
        <taxon>Synechococcales</taxon>
        <taxon>Synechococcaceae</taxon>
        <taxon>Synechococcus</taxon>
    </lineage>
</organism>
<reference evidence="1 2" key="2">
    <citation type="submission" date="2015-05" db="EMBL/GenBank/DDBJ databases">
        <title>Lifestyle Evolution in Cyanobacterial Symbionts of Sponges.</title>
        <authorList>
            <person name="Burgsdorf I."/>
            <person name="Slaby B.M."/>
            <person name="Handley K.M."/>
            <person name="Haber M."/>
            <person name="Blom J."/>
            <person name="Marshall C.W."/>
            <person name="Gilbert J.A."/>
            <person name="Hentschel U."/>
            <person name="Steindler L."/>
        </authorList>
    </citation>
    <scope>NUCLEOTIDE SEQUENCE [LARGE SCALE GENOMIC DNA]</scope>
    <source>
        <strain evidence="1">15L</strain>
    </source>
</reference>
<evidence type="ECO:0000313" key="1">
    <source>
        <dbReference type="EMBL" id="KKZ12667.1"/>
    </source>
</evidence>
<comment type="caution">
    <text evidence="1">The sequence shown here is derived from an EMBL/GenBank/DDBJ whole genome shotgun (WGS) entry which is preliminary data.</text>
</comment>
<gene>
    <name evidence="1" type="ORF">TQ37_05225</name>
</gene>
<name>A0A0G8AVC2_9SYNE</name>
<protein>
    <submittedName>
        <fullName evidence="1">Uncharacterized protein</fullName>
    </submittedName>
</protein>
<dbReference type="EMBL" id="JYFQ01000103">
    <property type="protein sequence ID" value="KKZ12667.1"/>
    <property type="molecule type" value="Genomic_DNA"/>
</dbReference>
<dbReference type="Proteomes" id="UP000035037">
    <property type="component" value="Unassembled WGS sequence"/>
</dbReference>
<accession>A0A0G8AVC2</accession>
<dbReference type="PATRIC" id="fig|1608419.3.peg.36"/>
<reference evidence="1 2" key="1">
    <citation type="submission" date="2015-02" db="EMBL/GenBank/DDBJ databases">
        <authorList>
            <person name="Slaby B."/>
            <person name="Hentschel U."/>
        </authorList>
    </citation>
    <scope>NUCLEOTIDE SEQUENCE [LARGE SCALE GENOMIC DNA]</scope>
    <source>
        <strain evidence="1">15L</strain>
    </source>
</reference>
<evidence type="ECO:0000313" key="2">
    <source>
        <dbReference type="Proteomes" id="UP000035037"/>
    </source>
</evidence>
<dbReference type="AlphaFoldDB" id="A0A0G8AVC2"/>
<sequence length="65" mass="7604">MVLPDVDARCVSISWGQHFGREPIMPEERKGPGDKLDRLVESLLAFRFRVHIHRPQHLRITFAKI</sequence>
<proteinExistence type="predicted"/>